<comment type="caution">
    <text evidence="1">The sequence shown here is derived from an EMBL/GenBank/DDBJ whole genome shotgun (WGS) entry which is preliminary data.</text>
</comment>
<dbReference type="EMBL" id="JDSS02000028">
    <property type="protein sequence ID" value="KFB67388.1"/>
    <property type="molecule type" value="Genomic_DNA"/>
</dbReference>
<dbReference type="Proteomes" id="UP000019812">
    <property type="component" value="Unassembled WGS sequence"/>
</dbReference>
<protein>
    <submittedName>
        <fullName evidence="1">Uncharacterized protein</fullName>
    </submittedName>
</protein>
<accession>A0A084XY44</accession>
<evidence type="ECO:0000313" key="2">
    <source>
        <dbReference type="Proteomes" id="UP000019812"/>
    </source>
</evidence>
<gene>
    <name evidence="1" type="ORF">CAPSK01_003146</name>
</gene>
<organism evidence="1 2">
    <name type="scientific">Candidatus Accumulibacter vicinus</name>
    <dbReference type="NCBI Taxonomy" id="2954382"/>
    <lineage>
        <taxon>Bacteria</taxon>
        <taxon>Pseudomonadati</taxon>
        <taxon>Pseudomonadota</taxon>
        <taxon>Betaproteobacteria</taxon>
        <taxon>Candidatus Accumulibacter</taxon>
    </lineage>
</organism>
<dbReference type="AntiFam" id="ANF00178">
    <property type="entry name" value="Shadow ORF (opposite dhbF)"/>
</dbReference>
<reference evidence="1 2" key="1">
    <citation type="submission" date="2014-07" db="EMBL/GenBank/DDBJ databases">
        <title>Expanding our view of genomic diversity in Candidatus Accumulibacter clades.</title>
        <authorList>
            <person name="Skennerton C.T."/>
            <person name="Barr J.J."/>
            <person name="Slater F.R."/>
            <person name="Bond P.L."/>
            <person name="Tyson G.W."/>
        </authorList>
    </citation>
    <scope>NUCLEOTIDE SEQUENCE [LARGE SCALE GENOMIC DNA]</scope>
    <source>
        <strain evidence="2">SK-01</strain>
    </source>
</reference>
<sequence length="119" mass="12399">MAGNSLQGGCVEQCRIIDQAGDEMVAILVDTQAQVMVGAAEIDGEGVQRDGTGRQRRRGRRAVVEEHLADRCVTQCAAGLQGFDQALEGQSGVCAGIREGFATALQQGIGAGVGRNRQA</sequence>
<dbReference type="STRING" id="1457154.CAPSK01_003146"/>
<evidence type="ECO:0000313" key="1">
    <source>
        <dbReference type="EMBL" id="KFB67388.1"/>
    </source>
</evidence>
<name>A0A084XY44_9PROT</name>
<proteinExistence type="predicted"/>
<dbReference type="AlphaFoldDB" id="A0A084XY44"/>